<keyword evidence="1" id="KW-0811">Translocation</keyword>
<comment type="subunit">
    <text evidence="1">Component of the TIM23 complex.</text>
</comment>
<dbReference type="GO" id="GO:0015031">
    <property type="term" value="P:protein transport"/>
    <property type="evidence" value="ECO:0007669"/>
    <property type="project" value="UniProtKB-KW"/>
</dbReference>
<feature type="domain" description="FCP1 homology" evidence="3">
    <location>
        <begin position="74"/>
        <end position="229"/>
    </location>
</feature>
<feature type="region of interest" description="Disordered" evidence="2">
    <location>
        <begin position="1"/>
        <end position="28"/>
    </location>
</feature>
<dbReference type="Proteomes" id="UP000054632">
    <property type="component" value="Unassembled WGS sequence"/>
</dbReference>
<keyword evidence="1" id="KW-0496">Mitochondrion</keyword>
<gene>
    <name evidence="5" type="primary">ctdspl2-a</name>
    <name evidence="5" type="ORF">T4A_5617</name>
</gene>
<dbReference type="InterPro" id="IPR036412">
    <property type="entry name" value="HAD-like_sf"/>
</dbReference>
<dbReference type="Pfam" id="PF03031">
    <property type="entry name" value="NIF"/>
    <property type="match status" value="1"/>
</dbReference>
<organism evidence="5 6">
    <name type="scientific">Trichinella pseudospiralis</name>
    <name type="common">Parasitic roundworm</name>
    <dbReference type="NCBI Taxonomy" id="6337"/>
    <lineage>
        <taxon>Eukaryota</taxon>
        <taxon>Metazoa</taxon>
        <taxon>Ecdysozoa</taxon>
        <taxon>Nematoda</taxon>
        <taxon>Enoplea</taxon>
        <taxon>Dorylaimia</taxon>
        <taxon>Trichinellida</taxon>
        <taxon>Trichinellidae</taxon>
        <taxon>Trichinella</taxon>
    </lineage>
</organism>
<evidence type="ECO:0000256" key="2">
    <source>
        <dbReference type="SAM" id="MobiDB-lite"/>
    </source>
</evidence>
<dbReference type="SMART" id="SM00217">
    <property type="entry name" value="WAP"/>
    <property type="match status" value="1"/>
</dbReference>
<sequence>MEWKLLEDDSEKKQQKGKRNQQASTSQNASETEITGKLKCLKKIWNDFKRVLCVKKCYKYVNEQPEVHLDTISTNNDKLTIVFDLDSTLVFSTREKRFEEQCFMERIKYYVAIRPYCRTLLETIRPFCNIVVYSAGGRKYVHHIVELLDGEKKFFDKVLSRDNCQLENGFYIKDLRKTEYPLERTVWIDDKVKSFPFQFIKYSHNIYEIYVDKEKRMYFLHYRCDTGAECMHGFCCSKVHAPPAKQGRCPILLGNLRTRSTVQPEDQCFSDVHCESILKCCLTFAGKRCLLPETDFGQCADGSPAESVCNIDEQSRKKSQSCVHDTESLCPRSGIFTQADSICLQMFNGH</sequence>
<dbReference type="PROSITE" id="PS51390">
    <property type="entry name" value="WAP"/>
    <property type="match status" value="1"/>
</dbReference>
<comment type="function">
    <text evidence="1">Essential component of the TIM23 complex, a complex that mediates the translocation of transit peptide-containing proteins across the mitochondrial inner membrane.</text>
</comment>
<dbReference type="Gene3D" id="4.10.75.10">
    <property type="entry name" value="Elafin-like"/>
    <property type="match status" value="1"/>
</dbReference>
<dbReference type="InterPro" id="IPR023214">
    <property type="entry name" value="HAD_sf"/>
</dbReference>
<dbReference type="CDD" id="cd07521">
    <property type="entry name" value="HAD_FCP1-like"/>
    <property type="match status" value="1"/>
</dbReference>
<dbReference type="AlphaFoldDB" id="A0A0V1EA59"/>
<dbReference type="SUPFAM" id="SSF56784">
    <property type="entry name" value="HAD-like"/>
    <property type="match status" value="1"/>
</dbReference>
<reference evidence="5 6" key="1">
    <citation type="submission" date="2015-01" db="EMBL/GenBank/DDBJ databases">
        <title>Evolution of Trichinella species and genotypes.</title>
        <authorList>
            <person name="Korhonen P.K."/>
            <person name="Edoardo P."/>
            <person name="Giuseppe L.R."/>
            <person name="Gasser R.B."/>
        </authorList>
    </citation>
    <scope>NUCLEOTIDE SEQUENCE [LARGE SCALE GENOMIC DNA]</scope>
    <source>
        <strain evidence="5">ISS13</strain>
    </source>
</reference>
<keyword evidence="1" id="KW-0809">Transit peptide</keyword>
<name>A0A0V1EA59_TRIPS</name>
<dbReference type="PANTHER" id="PTHR12210">
    <property type="entry name" value="DULLARD PROTEIN PHOSPHATASE"/>
    <property type="match status" value="1"/>
</dbReference>
<dbReference type="PROSITE" id="PS50969">
    <property type="entry name" value="FCP1"/>
    <property type="match status" value="1"/>
</dbReference>
<comment type="caution">
    <text evidence="5">The sequence shown here is derived from an EMBL/GenBank/DDBJ whole genome shotgun (WGS) entry which is preliminary data.</text>
</comment>
<dbReference type="SUPFAM" id="SSF57256">
    <property type="entry name" value="Elafin-like"/>
    <property type="match status" value="1"/>
</dbReference>
<dbReference type="GO" id="GO:0005576">
    <property type="term" value="C:extracellular region"/>
    <property type="evidence" value="ECO:0007669"/>
    <property type="project" value="InterPro"/>
</dbReference>
<proteinExistence type="inferred from homology"/>
<dbReference type="GO" id="GO:0030414">
    <property type="term" value="F:peptidase inhibitor activity"/>
    <property type="evidence" value="ECO:0007669"/>
    <property type="project" value="InterPro"/>
</dbReference>
<dbReference type="Gene3D" id="3.40.50.1000">
    <property type="entry name" value="HAD superfamily/HAD-like"/>
    <property type="match status" value="1"/>
</dbReference>
<dbReference type="SMART" id="SM00577">
    <property type="entry name" value="CPDc"/>
    <property type="match status" value="1"/>
</dbReference>
<dbReference type="Pfam" id="PF00095">
    <property type="entry name" value="WAP"/>
    <property type="match status" value="1"/>
</dbReference>
<dbReference type="InterPro" id="IPR036645">
    <property type="entry name" value="Elafin-like_sf"/>
</dbReference>
<evidence type="ECO:0000259" key="3">
    <source>
        <dbReference type="PROSITE" id="PS50969"/>
    </source>
</evidence>
<comment type="subcellular location">
    <subcellularLocation>
        <location evidence="1">Mitochondrion inner membrane</location>
        <topology evidence="1">Single-pass membrane protein</topology>
    </subcellularLocation>
</comment>
<accession>A0A0V1EA59</accession>
<dbReference type="GO" id="GO:0005744">
    <property type="term" value="C:TIM23 mitochondrial import inner membrane translocase complex"/>
    <property type="evidence" value="ECO:0007669"/>
    <property type="project" value="UniProtKB-UniRule"/>
</dbReference>
<evidence type="ECO:0000259" key="4">
    <source>
        <dbReference type="PROSITE" id="PS51390"/>
    </source>
</evidence>
<keyword evidence="1" id="KW-0653">Protein transport</keyword>
<evidence type="ECO:0000313" key="6">
    <source>
        <dbReference type="Proteomes" id="UP000054632"/>
    </source>
</evidence>
<protein>
    <recommendedName>
        <fullName evidence="1">Mitochondrial import inner membrane translocase subunit TIM50</fullName>
    </recommendedName>
</protein>
<feature type="compositionally biased region" description="Basic and acidic residues" evidence="2">
    <location>
        <begin position="1"/>
        <end position="14"/>
    </location>
</feature>
<dbReference type="InterPro" id="IPR050365">
    <property type="entry name" value="TIM50"/>
</dbReference>
<comment type="similarity">
    <text evidence="1">Belongs to the TIM50 family.</text>
</comment>
<evidence type="ECO:0000256" key="1">
    <source>
        <dbReference type="RuleBase" id="RU365079"/>
    </source>
</evidence>
<dbReference type="InterPro" id="IPR008197">
    <property type="entry name" value="WAP_dom"/>
</dbReference>
<dbReference type="InterPro" id="IPR004274">
    <property type="entry name" value="FCP1_dom"/>
</dbReference>
<dbReference type="CDD" id="cd00199">
    <property type="entry name" value="WAP"/>
    <property type="match status" value="1"/>
</dbReference>
<feature type="domain" description="WAP" evidence="4">
    <location>
        <begin position="242"/>
        <end position="293"/>
    </location>
</feature>
<dbReference type="EMBL" id="JYDR01000074">
    <property type="protein sequence ID" value="KRY70449.1"/>
    <property type="molecule type" value="Genomic_DNA"/>
</dbReference>
<keyword evidence="1" id="KW-0813">Transport</keyword>
<evidence type="ECO:0000313" key="5">
    <source>
        <dbReference type="EMBL" id="KRY70449.1"/>
    </source>
</evidence>